<proteinExistence type="inferred from homology"/>
<dbReference type="GO" id="GO:0008270">
    <property type="term" value="F:zinc ion binding"/>
    <property type="evidence" value="ECO:0007669"/>
    <property type="project" value="UniProtKB-KW"/>
</dbReference>
<evidence type="ECO:0000313" key="15">
    <source>
        <dbReference type="EMBL" id="AZI58641.1"/>
    </source>
</evidence>
<reference evidence="15 16" key="1">
    <citation type="submission" date="2018-11" db="EMBL/GenBank/DDBJ databases">
        <authorList>
            <person name="Da X."/>
        </authorList>
    </citation>
    <scope>NUCLEOTIDE SEQUENCE [LARGE SCALE GENOMIC DNA]</scope>
    <source>
        <strain evidence="15 16">S14-144</strain>
    </source>
</reference>
<reference evidence="15 16" key="2">
    <citation type="submission" date="2018-12" db="EMBL/GenBank/DDBJ databases">
        <title>Nakamurella antarcticus sp. nov., isolated from Antarctica South Shetland Islands soil.</title>
        <authorList>
            <person name="Peng F."/>
        </authorList>
    </citation>
    <scope>NUCLEOTIDE SEQUENCE [LARGE SCALE GENOMIC DNA]</scope>
    <source>
        <strain evidence="15 16">S14-144</strain>
    </source>
</reference>
<evidence type="ECO:0000313" key="16">
    <source>
        <dbReference type="Proteomes" id="UP000268084"/>
    </source>
</evidence>
<dbReference type="Proteomes" id="UP000268084">
    <property type="component" value="Chromosome"/>
</dbReference>
<evidence type="ECO:0000256" key="2">
    <source>
        <dbReference type="ARBA" id="ARBA00012720"/>
    </source>
</evidence>
<dbReference type="InterPro" id="IPR012319">
    <property type="entry name" value="FPG_cat"/>
</dbReference>
<dbReference type="SMART" id="SM00898">
    <property type="entry name" value="Fapy_DNA_glyco"/>
    <property type="match status" value="1"/>
</dbReference>
<dbReference type="Pfam" id="PF01149">
    <property type="entry name" value="Fapy_DNA_glyco"/>
    <property type="match status" value="1"/>
</dbReference>
<evidence type="ECO:0000256" key="7">
    <source>
        <dbReference type="ARBA" id="ARBA00022833"/>
    </source>
</evidence>
<keyword evidence="9" id="KW-0234">DNA repair</keyword>
<evidence type="ECO:0000256" key="9">
    <source>
        <dbReference type="ARBA" id="ARBA00023204"/>
    </source>
</evidence>
<keyword evidence="10" id="KW-0456">Lyase</keyword>
<dbReference type="PANTHER" id="PTHR42697:SF3">
    <property type="entry name" value="ENDONUCLEASE 8 1"/>
    <property type="match status" value="1"/>
</dbReference>
<dbReference type="EMBL" id="CP034170">
    <property type="protein sequence ID" value="AZI58641.1"/>
    <property type="molecule type" value="Genomic_DNA"/>
</dbReference>
<name>A0A3G8ZYI6_9ACTN</name>
<keyword evidence="8" id="KW-0238">DNA-binding</keyword>
<keyword evidence="12" id="KW-0326">Glycosidase</keyword>
<dbReference type="KEGG" id="nak:EH165_11355"/>
<evidence type="ECO:0000256" key="11">
    <source>
        <dbReference type="ARBA" id="ARBA00023268"/>
    </source>
</evidence>
<dbReference type="SUPFAM" id="SSF57716">
    <property type="entry name" value="Glucocorticoid receptor-like (DNA-binding domain)"/>
    <property type="match status" value="1"/>
</dbReference>
<dbReference type="GO" id="GO:0140078">
    <property type="term" value="F:class I DNA-(apurinic or apyrimidinic site) endonuclease activity"/>
    <property type="evidence" value="ECO:0007669"/>
    <property type="project" value="UniProtKB-EC"/>
</dbReference>
<protein>
    <recommendedName>
        <fullName evidence="2">DNA-(apurinic or apyrimidinic site) lyase</fullName>
        <ecNumber evidence="2">4.2.99.18</ecNumber>
    </recommendedName>
</protein>
<accession>A0A3G8ZYI6</accession>
<evidence type="ECO:0000256" key="12">
    <source>
        <dbReference type="ARBA" id="ARBA00023295"/>
    </source>
</evidence>
<dbReference type="GO" id="GO:0003684">
    <property type="term" value="F:damaged DNA binding"/>
    <property type="evidence" value="ECO:0007669"/>
    <property type="project" value="InterPro"/>
</dbReference>
<gene>
    <name evidence="15" type="ORF">EH165_11355</name>
</gene>
<dbReference type="PANTHER" id="PTHR42697">
    <property type="entry name" value="ENDONUCLEASE 8"/>
    <property type="match status" value="1"/>
</dbReference>
<dbReference type="PROSITE" id="PS51066">
    <property type="entry name" value="ZF_FPG_2"/>
    <property type="match status" value="1"/>
</dbReference>
<dbReference type="Gene3D" id="1.10.8.50">
    <property type="match status" value="1"/>
</dbReference>
<sequence length="296" mass="31881">MPEGHKIHRVAKAFAADFAQVPIEASSPQGRFSAGAEQITGKMLTDSRAVGKQMFLTFGDATVLRVHLGIYGMWDFAGAMAGPVEVDARIGRTGIKPLVGADQDPPEPIGQVRLRLLTPGPAWRMADLRGPNTCEILDPQSAATVMAKLGPDPLSYRGTRAQAAAEFARRIANRSVPIAALLMDQSVVAGIGNVYRAEMLFRARLNPFVTGRELSAEAVAALWVDWVGLLKIGVRTGKMLTMEGISAKAKAAAVADRVDRHWVYGRAGLPCRVCGTDVSMQLLAGRKLYWCRVCQA</sequence>
<comment type="similarity">
    <text evidence="1">Belongs to the FPG family.</text>
</comment>
<dbReference type="SMART" id="SM01232">
    <property type="entry name" value="H2TH"/>
    <property type="match status" value="1"/>
</dbReference>
<evidence type="ECO:0000256" key="10">
    <source>
        <dbReference type="ARBA" id="ARBA00023239"/>
    </source>
</evidence>
<dbReference type="GO" id="GO:0000703">
    <property type="term" value="F:oxidized pyrimidine nucleobase lesion DNA N-glycosylase activity"/>
    <property type="evidence" value="ECO:0007669"/>
    <property type="project" value="TreeGrafter"/>
</dbReference>
<evidence type="ECO:0000256" key="6">
    <source>
        <dbReference type="ARBA" id="ARBA00022801"/>
    </source>
</evidence>
<dbReference type="SUPFAM" id="SSF46946">
    <property type="entry name" value="S13-like H2TH domain"/>
    <property type="match status" value="1"/>
</dbReference>
<evidence type="ECO:0000256" key="1">
    <source>
        <dbReference type="ARBA" id="ARBA00009409"/>
    </source>
</evidence>
<keyword evidence="6" id="KW-0378">Hydrolase</keyword>
<keyword evidence="7" id="KW-0862">Zinc</keyword>
<dbReference type="InterPro" id="IPR010979">
    <property type="entry name" value="Ribosomal_uS13-like_H2TH"/>
</dbReference>
<evidence type="ECO:0000256" key="3">
    <source>
        <dbReference type="ARBA" id="ARBA00022723"/>
    </source>
</evidence>
<dbReference type="SUPFAM" id="SSF81624">
    <property type="entry name" value="N-terminal domain of MutM-like DNA repair proteins"/>
    <property type="match status" value="1"/>
</dbReference>
<evidence type="ECO:0000256" key="8">
    <source>
        <dbReference type="ARBA" id="ARBA00023125"/>
    </source>
</evidence>
<keyword evidence="3" id="KW-0479">Metal-binding</keyword>
<dbReference type="EC" id="4.2.99.18" evidence="2"/>
<evidence type="ECO:0000256" key="13">
    <source>
        <dbReference type="PROSITE-ProRule" id="PRU00391"/>
    </source>
</evidence>
<keyword evidence="11" id="KW-0511">Multifunctional enzyme</keyword>
<dbReference type="InterPro" id="IPR000214">
    <property type="entry name" value="Znf_DNA_glyclase/AP_lyase"/>
</dbReference>
<dbReference type="CDD" id="cd08970">
    <property type="entry name" value="AcNei1_N"/>
    <property type="match status" value="1"/>
</dbReference>
<dbReference type="GO" id="GO:0006284">
    <property type="term" value="P:base-excision repair"/>
    <property type="evidence" value="ECO:0007669"/>
    <property type="project" value="InterPro"/>
</dbReference>
<keyword evidence="16" id="KW-1185">Reference proteome</keyword>
<evidence type="ECO:0000256" key="4">
    <source>
        <dbReference type="ARBA" id="ARBA00022763"/>
    </source>
</evidence>
<keyword evidence="5 13" id="KW-0863">Zinc-finger</keyword>
<dbReference type="AlphaFoldDB" id="A0A3G8ZYI6"/>
<dbReference type="Pfam" id="PF06831">
    <property type="entry name" value="H2TH"/>
    <property type="match status" value="1"/>
</dbReference>
<feature type="domain" description="FPG-type" evidence="14">
    <location>
        <begin position="262"/>
        <end position="296"/>
    </location>
</feature>
<dbReference type="RefSeq" id="WP_124799550.1">
    <property type="nucleotide sequence ID" value="NZ_CP034170.1"/>
</dbReference>
<dbReference type="Gene3D" id="3.20.190.10">
    <property type="entry name" value="MutM-like, N-terminal"/>
    <property type="match status" value="1"/>
</dbReference>
<dbReference type="OrthoDB" id="9800855at2"/>
<keyword evidence="4" id="KW-0227">DNA damage</keyword>
<organism evidence="15 16">
    <name type="scientific">Nakamurella antarctica</name>
    <dbReference type="NCBI Taxonomy" id="1902245"/>
    <lineage>
        <taxon>Bacteria</taxon>
        <taxon>Bacillati</taxon>
        <taxon>Actinomycetota</taxon>
        <taxon>Actinomycetes</taxon>
        <taxon>Nakamurellales</taxon>
        <taxon>Nakamurellaceae</taxon>
        <taxon>Nakamurella</taxon>
    </lineage>
</organism>
<evidence type="ECO:0000256" key="5">
    <source>
        <dbReference type="ARBA" id="ARBA00022771"/>
    </source>
</evidence>
<evidence type="ECO:0000259" key="14">
    <source>
        <dbReference type="PROSITE" id="PS51066"/>
    </source>
</evidence>
<dbReference type="InterPro" id="IPR035937">
    <property type="entry name" value="FPG_N"/>
</dbReference>
<dbReference type="InterPro" id="IPR015886">
    <property type="entry name" value="H2TH_FPG"/>
</dbReference>